<dbReference type="VEuPathDB" id="PiroplasmaDB:BBBOND_0207700"/>
<evidence type="ECO:0000313" key="2">
    <source>
        <dbReference type="Proteomes" id="UP000033188"/>
    </source>
</evidence>
<accession>A0A061DCJ9</accession>
<protein>
    <submittedName>
        <fullName evidence="1">Uncharacterized protein</fullName>
    </submittedName>
</protein>
<dbReference type="OrthoDB" id="193703at2759"/>
<organism evidence="1 2">
    <name type="scientific">Babesia bigemina</name>
    <dbReference type="NCBI Taxonomy" id="5866"/>
    <lineage>
        <taxon>Eukaryota</taxon>
        <taxon>Sar</taxon>
        <taxon>Alveolata</taxon>
        <taxon>Apicomplexa</taxon>
        <taxon>Aconoidasida</taxon>
        <taxon>Piroplasmida</taxon>
        <taxon>Babesiidae</taxon>
        <taxon>Babesia</taxon>
    </lineage>
</organism>
<name>A0A061DCJ9_BABBI</name>
<dbReference type="EMBL" id="LK391708">
    <property type="protein sequence ID" value="CDR95615.1"/>
    <property type="molecule type" value="Genomic_DNA"/>
</dbReference>
<dbReference type="KEGG" id="bbig:BBBOND_0207700"/>
<reference evidence="2" key="1">
    <citation type="submission" date="2014-06" db="EMBL/GenBank/DDBJ databases">
        <authorList>
            <person name="Aslett M."/>
            <person name="De Silva N."/>
        </authorList>
    </citation>
    <scope>NUCLEOTIDE SEQUENCE [LARGE SCALE GENOMIC DNA]</scope>
    <source>
        <strain evidence="2">Bond</strain>
    </source>
</reference>
<sequence length="102" mass="11860">MTDVNHAFIRRLMTDVNHAFIRRSTADVNQVFTRRSTADVNQVFTRRSTADVNRVVKKWWCTYVATLVTHNPKFYEAVPHASLLVERMPVTAKQSVRGFIEH</sequence>
<dbReference type="RefSeq" id="XP_012767801.1">
    <property type="nucleotide sequence ID" value="XM_012912347.1"/>
</dbReference>
<gene>
    <name evidence="1" type="ORF">BBBOND_0207700</name>
</gene>
<keyword evidence="2" id="KW-1185">Reference proteome</keyword>
<dbReference type="AlphaFoldDB" id="A0A061DCJ9"/>
<dbReference type="GeneID" id="24564156"/>
<evidence type="ECO:0000313" key="1">
    <source>
        <dbReference type="EMBL" id="CDR95615.1"/>
    </source>
</evidence>
<dbReference type="Proteomes" id="UP000033188">
    <property type="component" value="Chromosome 2"/>
</dbReference>
<proteinExistence type="predicted"/>